<evidence type="ECO:0000256" key="3">
    <source>
        <dbReference type="ARBA" id="ARBA00006340"/>
    </source>
</evidence>
<evidence type="ECO:0000256" key="9">
    <source>
        <dbReference type="ARBA" id="ARBA00022975"/>
    </source>
</evidence>
<sequence length="219" mass="22745">MSDHRTRFLQLALDADALRFGEFTLKSGRVSPYFFNAGRFDRGARLAALAACYADAIDAAGLEFDLLFGPAYKGIPLATALACEYARRGRDLPLAFNRKEAKAHGEGGSLIGAALAGRRVLVVDDVITAGTAIRQALDIISGAGGTVAGIVVALDRQEIAADGDRRSAAQAVAAQAGVPVHAVAGLADLLAFAAGNDKLVAHHAPLLAYRARYGCDPTG</sequence>
<dbReference type="PANTHER" id="PTHR46683:SF1">
    <property type="entry name" value="OROTATE PHOSPHORIBOSYLTRANSFERASE 1-RELATED"/>
    <property type="match status" value="1"/>
</dbReference>
<evidence type="ECO:0000256" key="10">
    <source>
        <dbReference type="HAMAP-Rule" id="MF_01208"/>
    </source>
</evidence>
<dbReference type="GO" id="GO:0046132">
    <property type="term" value="P:pyrimidine ribonucleoside biosynthetic process"/>
    <property type="evidence" value="ECO:0007669"/>
    <property type="project" value="TreeGrafter"/>
</dbReference>
<evidence type="ECO:0000256" key="7">
    <source>
        <dbReference type="ARBA" id="ARBA00022679"/>
    </source>
</evidence>
<comment type="pathway">
    <text evidence="2 10">Pyrimidine metabolism; UMP biosynthesis via de novo pathway; UMP from orotate: step 1/2.</text>
</comment>
<comment type="similarity">
    <text evidence="3 10">Belongs to the purine/pyrimidine phosphoribosyltransferase family. PyrE subfamily.</text>
</comment>
<keyword evidence="7 10" id="KW-0808">Transferase</keyword>
<dbReference type="Pfam" id="PF00156">
    <property type="entry name" value="Pribosyltran"/>
    <property type="match status" value="1"/>
</dbReference>
<dbReference type="GO" id="GO:0005737">
    <property type="term" value="C:cytoplasm"/>
    <property type="evidence" value="ECO:0007669"/>
    <property type="project" value="TreeGrafter"/>
</dbReference>
<feature type="domain" description="Phosphoribosyltransferase" evidence="11">
    <location>
        <begin position="45"/>
        <end position="158"/>
    </location>
</feature>
<name>A0A7V8GNJ0_9GAMM</name>
<dbReference type="Proteomes" id="UP000462066">
    <property type="component" value="Unassembled WGS sequence"/>
</dbReference>
<feature type="binding site" evidence="10">
    <location>
        <position position="102"/>
    </location>
    <ligand>
        <name>5-phospho-alpha-D-ribose 1-diphosphate</name>
        <dbReference type="ChEBI" id="CHEBI:58017"/>
        <note>ligand shared between dimeric partners</note>
    </ligand>
</feature>
<comment type="catalytic activity">
    <reaction evidence="10">
        <text>orotidine 5'-phosphate + diphosphate = orotate + 5-phospho-alpha-D-ribose 1-diphosphate</text>
        <dbReference type="Rhea" id="RHEA:10380"/>
        <dbReference type="ChEBI" id="CHEBI:30839"/>
        <dbReference type="ChEBI" id="CHEBI:33019"/>
        <dbReference type="ChEBI" id="CHEBI:57538"/>
        <dbReference type="ChEBI" id="CHEBI:58017"/>
        <dbReference type="EC" id="2.4.2.10"/>
    </reaction>
</comment>
<dbReference type="EMBL" id="MWIP01000004">
    <property type="protein sequence ID" value="KAF1687025.1"/>
    <property type="molecule type" value="Genomic_DNA"/>
</dbReference>
<evidence type="ECO:0000313" key="12">
    <source>
        <dbReference type="EMBL" id="KAF1687025.1"/>
    </source>
</evidence>
<dbReference type="AlphaFoldDB" id="A0A7V8GNJ0"/>
<evidence type="ECO:0000256" key="8">
    <source>
        <dbReference type="ARBA" id="ARBA00022842"/>
    </source>
</evidence>
<dbReference type="RefSeq" id="WP_162310656.1">
    <property type="nucleotide sequence ID" value="NZ_JACHGU010000004.1"/>
</dbReference>
<comment type="caution">
    <text evidence="12">The sequence shown here is derived from an EMBL/GenBank/DDBJ whole genome shotgun (WGS) entry which is preliminary data.</text>
</comment>
<keyword evidence="8 10" id="KW-0460">Magnesium</keyword>
<evidence type="ECO:0000256" key="4">
    <source>
        <dbReference type="ARBA" id="ARBA00011738"/>
    </source>
</evidence>
<comment type="cofactor">
    <cofactor evidence="10">
        <name>Mg(2+)</name>
        <dbReference type="ChEBI" id="CHEBI:18420"/>
    </cofactor>
</comment>
<accession>A0A7V8GNJ0</accession>
<evidence type="ECO:0000256" key="2">
    <source>
        <dbReference type="ARBA" id="ARBA00004889"/>
    </source>
</evidence>
<dbReference type="FunFam" id="3.40.50.2020:FF:000052">
    <property type="entry name" value="Orotate phosphoribosyltransferase"/>
    <property type="match status" value="1"/>
</dbReference>
<dbReference type="InterPro" id="IPR029057">
    <property type="entry name" value="PRTase-like"/>
</dbReference>
<dbReference type="EC" id="2.4.2.10" evidence="5 10"/>
<feature type="binding site" description="in other chain" evidence="10">
    <location>
        <begin position="124"/>
        <end position="132"/>
    </location>
    <ligand>
        <name>5-phospho-alpha-D-ribose 1-diphosphate</name>
        <dbReference type="ChEBI" id="CHEBI:58017"/>
        <note>ligand shared between dimeric partners</note>
    </ligand>
</feature>
<feature type="binding site" evidence="10">
    <location>
        <position position="156"/>
    </location>
    <ligand>
        <name>orotate</name>
        <dbReference type="ChEBI" id="CHEBI:30839"/>
    </ligand>
</feature>
<dbReference type="PANTHER" id="PTHR46683">
    <property type="entry name" value="OROTATE PHOSPHORIBOSYLTRANSFERASE 1-RELATED"/>
    <property type="match status" value="1"/>
</dbReference>
<feature type="binding site" evidence="10">
    <location>
        <position position="104"/>
    </location>
    <ligand>
        <name>5-phospho-alpha-D-ribose 1-diphosphate</name>
        <dbReference type="ChEBI" id="CHEBI:58017"/>
        <note>ligand shared between dimeric partners</note>
    </ligand>
</feature>
<comment type="function">
    <text evidence="1 10">Catalyzes the transfer of a ribosyl phosphate group from 5-phosphoribose 1-diphosphate to orotate, leading to the formation of orotidine monophosphate (OMP).</text>
</comment>
<dbReference type="InterPro" id="IPR004467">
    <property type="entry name" value="Or_phspho_trans_dom"/>
</dbReference>
<proteinExistence type="inferred from homology"/>
<feature type="binding site" description="in other chain" evidence="10">
    <location>
        <position position="99"/>
    </location>
    <ligand>
        <name>5-phospho-alpha-D-ribose 1-diphosphate</name>
        <dbReference type="ChEBI" id="CHEBI:58017"/>
        <note>ligand shared between dimeric partners</note>
    </ligand>
</feature>
<reference evidence="12 13" key="1">
    <citation type="submission" date="2017-10" db="EMBL/GenBank/DDBJ databases">
        <title>Whole genome sequencing of Pseudoxanthomonas broegbernensis DSM 12573(T).</title>
        <authorList>
            <person name="Kumar S."/>
            <person name="Bansal K."/>
            <person name="Kaur A."/>
            <person name="Patil P."/>
            <person name="Sharma S."/>
            <person name="Patil P.B."/>
        </authorList>
    </citation>
    <scope>NUCLEOTIDE SEQUENCE [LARGE SCALE GENOMIC DNA]</scope>
    <source>
        <strain evidence="12 13">DSM 12573</strain>
    </source>
</reference>
<dbReference type="InterPro" id="IPR023031">
    <property type="entry name" value="OPRT"/>
</dbReference>
<organism evidence="12 13">
    <name type="scientific">Pseudoxanthomonas broegbernensis</name>
    <dbReference type="NCBI Taxonomy" id="83619"/>
    <lineage>
        <taxon>Bacteria</taxon>
        <taxon>Pseudomonadati</taxon>
        <taxon>Pseudomonadota</taxon>
        <taxon>Gammaproteobacteria</taxon>
        <taxon>Lysobacterales</taxon>
        <taxon>Lysobacteraceae</taxon>
        <taxon>Pseudoxanthomonas</taxon>
    </lineage>
</organism>
<feature type="binding site" evidence="10">
    <location>
        <position position="98"/>
    </location>
    <ligand>
        <name>5-phospho-alpha-D-ribose 1-diphosphate</name>
        <dbReference type="ChEBI" id="CHEBI:58017"/>
        <note>ligand shared between dimeric partners</note>
    </ligand>
</feature>
<evidence type="ECO:0000256" key="6">
    <source>
        <dbReference type="ARBA" id="ARBA00022676"/>
    </source>
</evidence>
<evidence type="ECO:0000256" key="1">
    <source>
        <dbReference type="ARBA" id="ARBA00003769"/>
    </source>
</evidence>
<protein>
    <recommendedName>
        <fullName evidence="5 10">Orotate phosphoribosyltransferase</fullName>
        <shortName evidence="10">OPRT</shortName>
        <shortName evidence="10">OPRTase</shortName>
        <ecNumber evidence="5 10">2.4.2.10</ecNumber>
    </recommendedName>
</protein>
<evidence type="ECO:0000313" key="13">
    <source>
        <dbReference type="Proteomes" id="UP000462066"/>
    </source>
</evidence>
<evidence type="ECO:0000256" key="5">
    <source>
        <dbReference type="ARBA" id="ARBA00011971"/>
    </source>
</evidence>
<dbReference type="Gene3D" id="3.40.50.2020">
    <property type="match status" value="1"/>
</dbReference>
<dbReference type="HAMAP" id="MF_01208">
    <property type="entry name" value="PyrE"/>
    <property type="match status" value="1"/>
</dbReference>
<comment type="subunit">
    <text evidence="4 10">Homodimer.</text>
</comment>
<keyword evidence="6 10" id="KW-0328">Glycosyltransferase</keyword>
<dbReference type="UniPathway" id="UPA00070">
    <property type="reaction ID" value="UER00119"/>
</dbReference>
<feature type="binding site" description="in other chain" evidence="10">
    <location>
        <begin position="72"/>
        <end position="73"/>
    </location>
    <ligand>
        <name>5-phospho-alpha-D-ribose 1-diphosphate</name>
        <dbReference type="ChEBI" id="CHEBI:58017"/>
        <note>ligand shared between dimeric partners</note>
    </ligand>
</feature>
<feature type="binding site" evidence="10">
    <location>
        <position position="128"/>
    </location>
    <ligand>
        <name>orotate</name>
        <dbReference type="ChEBI" id="CHEBI:30839"/>
    </ligand>
</feature>
<feature type="binding site" evidence="10">
    <location>
        <begin position="34"/>
        <end position="35"/>
    </location>
    <ligand>
        <name>orotate</name>
        <dbReference type="ChEBI" id="CHEBI:30839"/>
    </ligand>
</feature>
<dbReference type="GO" id="GO:0044205">
    <property type="term" value="P:'de novo' UMP biosynthetic process"/>
    <property type="evidence" value="ECO:0007669"/>
    <property type="project" value="UniProtKB-UniRule"/>
</dbReference>
<dbReference type="CDD" id="cd06223">
    <property type="entry name" value="PRTases_typeI"/>
    <property type="match status" value="1"/>
</dbReference>
<evidence type="ECO:0000259" key="11">
    <source>
        <dbReference type="Pfam" id="PF00156"/>
    </source>
</evidence>
<dbReference type="GO" id="GO:0006207">
    <property type="term" value="P:'de novo' pyrimidine nucleobase biosynthetic process"/>
    <property type="evidence" value="ECO:0007669"/>
    <property type="project" value="TreeGrafter"/>
</dbReference>
<keyword evidence="13" id="KW-1185">Reference proteome</keyword>
<dbReference type="InterPro" id="IPR000836">
    <property type="entry name" value="PRTase_dom"/>
</dbReference>
<feature type="binding site" description="in other chain" evidence="10">
    <location>
        <position position="26"/>
    </location>
    <ligand>
        <name>5-phospho-alpha-D-ribose 1-diphosphate</name>
        <dbReference type="ChEBI" id="CHEBI:58017"/>
        <note>ligand shared between dimeric partners</note>
    </ligand>
</feature>
<dbReference type="NCBIfam" id="TIGR00336">
    <property type="entry name" value="pyrE"/>
    <property type="match status" value="1"/>
</dbReference>
<dbReference type="SUPFAM" id="SSF53271">
    <property type="entry name" value="PRTase-like"/>
    <property type="match status" value="1"/>
</dbReference>
<keyword evidence="9 10" id="KW-0665">Pyrimidine biosynthesis</keyword>
<dbReference type="GO" id="GO:0004588">
    <property type="term" value="F:orotate phosphoribosyltransferase activity"/>
    <property type="evidence" value="ECO:0007669"/>
    <property type="project" value="UniProtKB-UniRule"/>
</dbReference>
<dbReference type="GO" id="GO:0000287">
    <property type="term" value="F:magnesium ion binding"/>
    <property type="evidence" value="ECO:0007669"/>
    <property type="project" value="UniProtKB-UniRule"/>
</dbReference>
<gene>
    <name evidence="10" type="primary">pyrE</name>
    <name evidence="12" type="ORF">B1992_06550</name>
</gene>